<dbReference type="Pfam" id="PF07716">
    <property type="entry name" value="bZIP_2"/>
    <property type="match status" value="1"/>
</dbReference>
<dbReference type="AlphaFoldDB" id="A0A0B7NAZ9"/>
<gene>
    <name evidence="3" type="primary">PARPA_06569.1 scaffold 22734</name>
</gene>
<organism evidence="3 4">
    <name type="scientific">Parasitella parasitica</name>
    <dbReference type="NCBI Taxonomy" id="35722"/>
    <lineage>
        <taxon>Eukaryota</taxon>
        <taxon>Fungi</taxon>
        <taxon>Fungi incertae sedis</taxon>
        <taxon>Mucoromycota</taxon>
        <taxon>Mucoromycotina</taxon>
        <taxon>Mucoromycetes</taxon>
        <taxon>Mucorales</taxon>
        <taxon>Mucorineae</taxon>
        <taxon>Mucoraceae</taxon>
        <taxon>Parasitella</taxon>
    </lineage>
</organism>
<sequence>MLSTQSTSVMSIGAITSPCSTKAEYSLPPLSSIADSAISQEQQTVSVGHWIQKNNAETDVSDHYPTHAMVRTTSSSSLSNRSRYHSMSLSSPSFSSSSAHSSDHEEEDLYHLHRQHQQPHQPYQRSRQNSLFSNFDTVFEGGRTRSFSNKSDALATRRARNKLASAKYRAKKQALTHAMQDRIMQLATQVMSLREELAITKKNEHEIKARYERLMQYHNNNSMDKNAVITRLY</sequence>
<evidence type="ECO:0000313" key="3">
    <source>
        <dbReference type="EMBL" id="CEP12598.1"/>
    </source>
</evidence>
<accession>A0A0B7NAZ9</accession>
<evidence type="ECO:0000256" key="1">
    <source>
        <dbReference type="SAM" id="MobiDB-lite"/>
    </source>
</evidence>
<dbReference type="OrthoDB" id="1939598at2759"/>
<dbReference type="PROSITE" id="PS00036">
    <property type="entry name" value="BZIP_BASIC"/>
    <property type="match status" value="1"/>
</dbReference>
<dbReference type="InterPro" id="IPR046347">
    <property type="entry name" value="bZIP_sf"/>
</dbReference>
<evidence type="ECO:0000259" key="2">
    <source>
        <dbReference type="PROSITE" id="PS00036"/>
    </source>
</evidence>
<dbReference type="Gene3D" id="3.30.160.60">
    <property type="entry name" value="Classic Zinc Finger"/>
    <property type="match status" value="1"/>
</dbReference>
<feature type="compositionally biased region" description="Low complexity" evidence="1">
    <location>
        <begin position="74"/>
        <end position="100"/>
    </location>
</feature>
<dbReference type="SMART" id="SM00338">
    <property type="entry name" value="BRLZ"/>
    <property type="match status" value="1"/>
</dbReference>
<keyword evidence="4" id="KW-1185">Reference proteome</keyword>
<reference evidence="3 4" key="1">
    <citation type="submission" date="2014-09" db="EMBL/GenBank/DDBJ databases">
        <authorList>
            <person name="Ellenberger Sabrina"/>
        </authorList>
    </citation>
    <scope>NUCLEOTIDE SEQUENCE [LARGE SCALE GENOMIC DNA]</scope>
    <source>
        <strain evidence="3 4">CBS 412.66</strain>
    </source>
</reference>
<protein>
    <recommendedName>
        <fullName evidence="2">BZIP domain-containing protein</fullName>
    </recommendedName>
</protein>
<feature type="region of interest" description="Disordered" evidence="1">
    <location>
        <begin position="71"/>
        <end position="126"/>
    </location>
</feature>
<proteinExistence type="predicted"/>
<evidence type="ECO:0000313" key="4">
    <source>
        <dbReference type="Proteomes" id="UP000054107"/>
    </source>
</evidence>
<feature type="domain" description="BZIP" evidence="2">
    <location>
        <begin position="157"/>
        <end position="171"/>
    </location>
</feature>
<dbReference type="InterPro" id="IPR004827">
    <property type="entry name" value="bZIP"/>
</dbReference>
<dbReference type="SUPFAM" id="SSF57959">
    <property type="entry name" value="Leucine zipper domain"/>
    <property type="match status" value="1"/>
</dbReference>
<dbReference type="EMBL" id="LN728061">
    <property type="protein sequence ID" value="CEP12598.1"/>
    <property type="molecule type" value="Genomic_DNA"/>
</dbReference>
<dbReference type="GO" id="GO:0003700">
    <property type="term" value="F:DNA-binding transcription factor activity"/>
    <property type="evidence" value="ECO:0007669"/>
    <property type="project" value="InterPro"/>
</dbReference>
<name>A0A0B7NAZ9_9FUNG</name>
<dbReference type="Proteomes" id="UP000054107">
    <property type="component" value="Unassembled WGS sequence"/>
</dbReference>